<feature type="compositionally biased region" description="Acidic residues" evidence="1">
    <location>
        <begin position="21"/>
        <end position="49"/>
    </location>
</feature>
<comment type="caution">
    <text evidence="2">The sequence shown here is derived from an EMBL/GenBank/DDBJ whole genome shotgun (WGS) entry which is preliminary data.</text>
</comment>
<proteinExistence type="predicted"/>
<organism evidence="2">
    <name type="scientific">Tanacetum cinerariifolium</name>
    <name type="common">Dalmatian daisy</name>
    <name type="synonym">Chrysanthemum cinerariifolium</name>
    <dbReference type="NCBI Taxonomy" id="118510"/>
    <lineage>
        <taxon>Eukaryota</taxon>
        <taxon>Viridiplantae</taxon>
        <taxon>Streptophyta</taxon>
        <taxon>Embryophyta</taxon>
        <taxon>Tracheophyta</taxon>
        <taxon>Spermatophyta</taxon>
        <taxon>Magnoliopsida</taxon>
        <taxon>eudicotyledons</taxon>
        <taxon>Gunneridae</taxon>
        <taxon>Pentapetalae</taxon>
        <taxon>asterids</taxon>
        <taxon>campanulids</taxon>
        <taxon>Asterales</taxon>
        <taxon>Asteraceae</taxon>
        <taxon>Asteroideae</taxon>
        <taxon>Anthemideae</taxon>
        <taxon>Anthemidinae</taxon>
        <taxon>Tanacetum</taxon>
    </lineage>
</organism>
<sequence length="155" mass="16447">PLPADASPTALSSGYVADSDHSEEDPKEDLAEGGDNNDDDDDDEDEEKEEDHLAPADSTTLPAIDHIPSPPLSLPSPPLPLSAPSSPVLLPATDRKEDVLEADVPPWKRLCLTAPAPRFEVGESSAAATARQPNVTHATDYSFVDIVDVTPGRYV</sequence>
<protein>
    <submittedName>
        <fullName evidence="2">Uncharacterized protein</fullName>
    </submittedName>
</protein>
<reference evidence="2" key="1">
    <citation type="journal article" date="2019" name="Sci. Rep.">
        <title>Draft genome of Tanacetum cinerariifolium, the natural source of mosquito coil.</title>
        <authorList>
            <person name="Yamashiro T."/>
            <person name="Shiraishi A."/>
            <person name="Satake H."/>
            <person name="Nakayama K."/>
        </authorList>
    </citation>
    <scope>NUCLEOTIDE SEQUENCE</scope>
</reference>
<evidence type="ECO:0000256" key="1">
    <source>
        <dbReference type="SAM" id="MobiDB-lite"/>
    </source>
</evidence>
<dbReference type="EMBL" id="BKCJ010984820">
    <property type="protein sequence ID" value="GFC60294.1"/>
    <property type="molecule type" value="Genomic_DNA"/>
</dbReference>
<dbReference type="AlphaFoldDB" id="A0A699Q0Y9"/>
<name>A0A699Q0Y9_TANCI</name>
<feature type="non-terminal residue" evidence="2">
    <location>
        <position position="1"/>
    </location>
</feature>
<accession>A0A699Q0Y9</accession>
<gene>
    <name evidence="2" type="ORF">Tci_832264</name>
</gene>
<feature type="compositionally biased region" description="Pro residues" evidence="1">
    <location>
        <begin position="68"/>
        <end position="81"/>
    </location>
</feature>
<evidence type="ECO:0000313" key="2">
    <source>
        <dbReference type="EMBL" id="GFC60294.1"/>
    </source>
</evidence>
<feature type="region of interest" description="Disordered" evidence="1">
    <location>
        <begin position="1"/>
        <end position="89"/>
    </location>
</feature>